<protein>
    <submittedName>
        <fullName evidence="1">Uncharacterized protein</fullName>
    </submittedName>
</protein>
<sequence length="121" mass="13659">MAIRQIKSGKSAGTDNIPAEALKADVRSCADLIATLRITVKQSVEWNSSLYINFIDYEEAFDSVDRTTLWKLLRHYGKPQKIVNIIQNPYDGLNCEIVHEGQLTNSFEVKAGVRKSCLLSW</sequence>
<evidence type="ECO:0000313" key="1">
    <source>
        <dbReference type="EMBL" id="VDO91963.1"/>
    </source>
</evidence>
<keyword evidence="2" id="KW-1185">Reference proteome</keyword>
<reference evidence="1 2" key="1">
    <citation type="submission" date="2018-11" db="EMBL/GenBank/DDBJ databases">
        <authorList>
            <consortium name="Pathogen Informatics"/>
        </authorList>
    </citation>
    <scope>NUCLEOTIDE SEQUENCE [LARGE SCALE GENOMIC DNA]</scope>
    <source>
        <strain evidence="1 2">Zambia</strain>
    </source>
</reference>
<evidence type="ECO:0000313" key="2">
    <source>
        <dbReference type="Proteomes" id="UP000277204"/>
    </source>
</evidence>
<dbReference type="EMBL" id="UZAI01005773">
    <property type="protein sequence ID" value="VDO91963.1"/>
    <property type="molecule type" value="Genomic_DNA"/>
</dbReference>
<dbReference type="AlphaFoldDB" id="A0A183M443"/>
<proteinExistence type="predicted"/>
<dbReference type="PANTHER" id="PTHR47027:SF25">
    <property type="entry name" value="REVERSE TRANSCRIPTASE DOMAIN-CONTAINING PROTEIN"/>
    <property type="match status" value="1"/>
</dbReference>
<organism evidence="1 2">
    <name type="scientific">Schistosoma margrebowiei</name>
    <dbReference type="NCBI Taxonomy" id="48269"/>
    <lineage>
        <taxon>Eukaryota</taxon>
        <taxon>Metazoa</taxon>
        <taxon>Spiralia</taxon>
        <taxon>Lophotrochozoa</taxon>
        <taxon>Platyhelminthes</taxon>
        <taxon>Trematoda</taxon>
        <taxon>Digenea</taxon>
        <taxon>Strigeidida</taxon>
        <taxon>Schistosomatoidea</taxon>
        <taxon>Schistosomatidae</taxon>
        <taxon>Schistosoma</taxon>
    </lineage>
</organism>
<name>A0A183M443_9TREM</name>
<accession>A0A183M443</accession>
<dbReference type="Proteomes" id="UP000277204">
    <property type="component" value="Unassembled WGS sequence"/>
</dbReference>
<dbReference type="PANTHER" id="PTHR47027">
    <property type="entry name" value="REVERSE TRANSCRIPTASE DOMAIN-CONTAINING PROTEIN"/>
    <property type="match status" value="1"/>
</dbReference>
<gene>
    <name evidence="1" type="ORF">SMRZ_LOCUS10820</name>
</gene>